<dbReference type="InterPro" id="IPR035906">
    <property type="entry name" value="MetI-like_sf"/>
</dbReference>
<evidence type="ECO:0000256" key="6">
    <source>
        <dbReference type="ARBA" id="ARBA00023136"/>
    </source>
</evidence>
<feature type="transmembrane region" description="Helical" evidence="7">
    <location>
        <begin position="55"/>
        <end position="76"/>
    </location>
</feature>
<sequence>MTGIDVARPTAPPLARWTTPPIWSEGLAAALVWIGAGALTLAWPDLTPWSRTGLWALLQFALAAPLLVLSAAGSAWSLTGRLKPAGRWLIALPLALTAWQVLTAKTGILPLPFFPPPQSILEVYTDDAGRLVESVVHSLALLLPGYFSGALFGFAIGVAVGWSKTASYWGHPILRFVGPLPATAWLPVAFFFFPGARSASTFLIGLSTLFPVAVLTASGVGSVLSGYYDIARTLGASRSFLIRKVAIPAALPHVFVGLFMGLGASFAVLIVAEMMGVKAGLGWYLQWAQGWAAYANLYGALIIMALLFSGLIGLLFAVRDRVLAWQKGMVRW</sequence>
<keyword evidence="4 7" id="KW-0812">Transmembrane</keyword>
<feature type="transmembrane region" description="Helical" evidence="7">
    <location>
        <begin position="245"/>
        <end position="271"/>
    </location>
</feature>
<gene>
    <name evidence="9" type="ORF">DDF65_06190</name>
</gene>
<evidence type="ECO:0000256" key="7">
    <source>
        <dbReference type="RuleBase" id="RU363032"/>
    </source>
</evidence>
<evidence type="ECO:0000256" key="5">
    <source>
        <dbReference type="ARBA" id="ARBA00022989"/>
    </source>
</evidence>
<evidence type="ECO:0000256" key="2">
    <source>
        <dbReference type="ARBA" id="ARBA00022448"/>
    </source>
</evidence>
<protein>
    <submittedName>
        <fullName evidence="9">ABC transporter permease</fullName>
    </submittedName>
</protein>
<name>A0A2T9JQM2_9CAUL</name>
<dbReference type="GO" id="GO:0055085">
    <property type="term" value="P:transmembrane transport"/>
    <property type="evidence" value="ECO:0007669"/>
    <property type="project" value="InterPro"/>
</dbReference>
<dbReference type="PANTHER" id="PTHR30151:SF0">
    <property type="entry name" value="ABC TRANSPORTER PERMEASE PROTEIN MJ0413-RELATED"/>
    <property type="match status" value="1"/>
</dbReference>
<feature type="transmembrane region" description="Helical" evidence="7">
    <location>
        <begin position="134"/>
        <end position="161"/>
    </location>
</feature>
<dbReference type="CDD" id="cd06261">
    <property type="entry name" value="TM_PBP2"/>
    <property type="match status" value="1"/>
</dbReference>
<evidence type="ECO:0000256" key="3">
    <source>
        <dbReference type="ARBA" id="ARBA00022475"/>
    </source>
</evidence>
<comment type="caution">
    <text evidence="9">The sequence shown here is derived from an EMBL/GenBank/DDBJ whole genome shotgun (WGS) entry which is preliminary data.</text>
</comment>
<dbReference type="Proteomes" id="UP000244913">
    <property type="component" value="Unassembled WGS sequence"/>
</dbReference>
<dbReference type="EMBL" id="QDKP01000017">
    <property type="protein sequence ID" value="PVM86009.1"/>
    <property type="molecule type" value="Genomic_DNA"/>
</dbReference>
<dbReference type="RefSeq" id="WP_116565563.1">
    <property type="nucleotide sequence ID" value="NZ_QDKP01000017.1"/>
</dbReference>
<evidence type="ECO:0000256" key="4">
    <source>
        <dbReference type="ARBA" id="ARBA00022692"/>
    </source>
</evidence>
<reference evidence="9 10" key="1">
    <citation type="submission" date="2018-04" db="EMBL/GenBank/DDBJ databases">
        <title>The genome sequence of Caulobacter sp. 736.</title>
        <authorList>
            <person name="Gao J."/>
            <person name="Sun J."/>
        </authorList>
    </citation>
    <scope>NUCLEOTIDE SEQUENCE [LARGE SCALE GENOMIC DNA]</scope>
    <source>
        <strain evidence="9 10">736</strain>
    </source>
</reference>
<comment type="subcellular location">
    <subcellularLocation>
        <location evidence="1 7">Cell membrane</location>
        <topology evidence="1 7">Multi-pass membrane protein</topology>
    </subcellularLocation>
</comment>
<evidence type="ECO:0000256" key="1">
    <source>
        <dbReference type="ARBA" id="ARBA00004651"/>
    </source>
</evidence>
<accession>A0A2T9JQM2</accession>
<keyword evidence="10" id="KW-1185">Reference proteome</keyword>
<feature type="transmembrane region" description="Helical" evidence="7">
    <location>
        <begin position="173"/>
        <end position="193"/>
    </location>
</feature>
<keyword evidence="5 7" id="KW-1133">Transmembrane helix</keyword>
<organism evidence="9 10">
    <name type="scientific">Caulobacter radicis</name>
    <dbReference type="NCBI Taxonomy" id="2172650"/>
    <lineage>
        <taxon>Bacteria</taxon>
        <taxon>Pseudomonadati</taxon>
        <taxon>Pseudomonadota</taxon>
        <taxon>Alphaproteobacteria</taxon>
        <taxon>Caulobacterales</taxon>
        <taxon>Caulobacteraceae</taxon>
        <taxon>Caulobacter</taxon>
    </lineage>
</organism>
<proteinExistence type="inferred from homology"/>
<feature type="transmembrane region" description="Helical" evidence="7">
    <location>
        <begin position="22"/>
        <end position="43"/>
    </location>
</feature>
<comment type="similarity">
    <text evidence="7">Belongs to the binding-protein-dependent transport system permease family.</text>
</comment>
<dbReference type="InterPro" id="IPR000515">
    <property type="entry name" value="MetI-like"/>
</dbReference>
<feature type="transmembrane region" description="Helical" evidence="7">
    <location>
        <begin position="199"/>
        <end position="224"/>
    </location>
</feature>
<dbReference type="PROSITE" id="PS50928">
    <property type="entry name" value="ABC_TM1"/>
    <property type="match status" value="1"/>
</dbReference>
<dbReference type="GO" id="GO:0005886">
    <property type="term" value="C:plasma membrane"/>
    <property type="evidence" value="ECO:0007669"/>
    <property type="project" value="UniProtKB-SubCell"/>
</dbReference>
<keyword evidence="3" id="KW-1003">Cell membrane</keyword>
<dbReference type="Gene3D" id="1.10.3720.10">
    <property type="entry name" value="MetI-like"/>
    <property type="match status" value="1"/>
</dbReference>
<feature type="transmembrane region" description="Helical" evidence="7">
    <location>
        <begin position="88"/>
        <end position="114"/>
    </location>
</feature>
<feature type="domain" description="ABC transmembrane type-1" evidence="8">
    <location>
        <begin position="135"/>
        <end position="319"/>
    </location>
</feature>
<evidence type="ECO:0000313" key="9">
    <source>
        <dbReference type="EMBL" id="PVM86009.1"/>
    </source>
</evidence>
<evidence type="ECO:0000313" key="10">
    <source>
        <dbReference type="Proteomes" id="UP000244913"/>
    </source>
</evidence>
<dbReference type="SUPFAM" id="SSF161098">
    <property type="entry name" value="MetI-like"/>
    <property type="match status" value="1"/>
</dbReference>
<dbReference type="PANTHER" id="PTHR30151">
    <property type="entry name" value="ALKANE SULFONATE ABC TRANSPORTER-RELATED, MEMBRANE SUBUNIT"/>
    <property type="match status" value="1"/>
</dbReference>
<dbReference type="AlphaFoldDB" id="A0A2T9JQM2"/>
<keyword evidence="2 7" id="KW-0813">Transport</keyword>
<dbReference type="Pfam" id="PF00528">
    <property type="entry name" value="BPD_transp_1"/>
    <property type="match status" value="1"/>
</dbReference>
<keyword evidence="6 7" id="KW-0472">Membrane</keyword>
<feature type="transmembrane region" description="Helical" evidence="7">
    <location>
        <begin position="291"/>
        <end position="318"/>
    </location>
</feature>
<evidence type="ECO:0000259" key="8">
    <source>
        <dbReference type="PROSITE" id="PS50928"/>
    </source>
</evidence>